<dbReference type="InterPro" id="IPR004045">
    <property type="entry name" value="Glutathione_S-Trfase_N"/>
</dbReference>
<evidence type="ECO:0000313" key="9">
    <source>
        <dbReference type="Proteomes" id="UP001208570"/>
    </source>
</evidence>
<dbReference type="EMBL" id="JAODUP010000096">
    <property type="protein sequence ID" value="KAK2162567.1"/>
    <property type="molecule type" value="Genomic_DNA"/>
</dbReference>
<dbReference type="CDD" id="cd03185">
    <property type="entry name" value="GST_C_Tau"/>
    <property type="match status" value="1"/>
</dbReference>
<dbReference type="SFLD" id="SFLDG00358">
    <property type="entry name" value="Main_(cytGST)"/>
    <property type="match status" value="1"/>
</dbReference>
<dbReference type="GO" id="GO:0006749">
    <property type="term" value="P:glutathione metabolic process"/>
    <property type="evidence" value="ECO:0007669"/>
    <property type="project" value="UniProtKB-UniRule"/>
</dbReference>
<name>A0AAD9K0H8_9ANNE</name>
<dbReference type="EC" id="1.8.5.1" evidence="5"/>
<evidence type="ECO:0000256" key="5">
    <source>
        <dbReference type="RuleBase" id="RU368071"/>
    </source>
</evidence>
<dbReference type="InterPro" id="IPR040079">
    <property type="entry name" value="Glutathione_S-Trfase"/>
</dbReference>
<dbReference type="Pfam" id="PF13410">
    <property type="entry name" value="GST_C_2"/>
    <property type="match status" value="1"/>
</dbReference>
<evidence type="ECO:0000259" key="7">
    <source>
        <dbReference type="PROSITE" id="PS50405"/>
    </source>
</evidence>
<dbReference type="InterPro" id="IPR045073">
    <property type="entry name" value="Omega/Tau-like"/>
</dbReference>
<dbReference type="Gene3D" id="1.20.1050.10">
    <property type="match status" value="1"/>
</dbReference>
<comment type="caution">
    <text evidence="8">The sequence shown here is derived from an EMBL/GenBank/DDBJ whole genome shotgun (WGS) entry which is preliminary data.</text>
</comment>
<dbReference type="GO" id="GO:0005737">
    <property type="term" value="C:cytoplasm"/>
    <property type="evidence" value="ECO:0007669"/>
    <property type="project" value="InterPro"/>
</dbReference>
<dbReference type="PANTHER" id="PTHR43968">
    <property type="match status" value="1"/>
</dbReference>
<sequence length="235" mass="27363">MSVTKLYNAWFCPFGQRAWIALIHKGVDFEYVEQNPYDKTPEWLAVNPRGLVPTIVNNGHSVYDSFICVEYVDEAWPNSKNLLPKDPYQRAWARIWSDHISKKIVPSYYAVLMKKNEEEREHYKQELLTAVSLISDNMSEEGPFFLGTDFGMVDIMLAPFAQRLDVVMKHFRNFGIPDNEMFARYHRWWKAVQEVPSFKATVQPEEKLRNLYQRYADGTATSEVGEAIRKGTTLP</sequence>
<organism evidence="8 9">
    <name type="scientific">Paralvinella palmiformis</name>
    <dbReference type="NCBI Taxonomy" id="53620"/>
    <lineage>
        <taxon>Eukaryota</taxon>
        <taxon>Metazoa</taxon>
        <taxon>Spiralia</taxon>
        <taxon>Lophotrochozoa</taxon>
        <taxon>Annelida</taxon>
        <taxon>Polychaeta</taxon>
        <taxon>Sedentaria</taxon>
        <taxon>Canalipalpata</taxon>
        <taxon>Terebellida</taxon>
        <taxon>Terebelliformia</taxon>
        <taxon>Alvinellidae</taxon>
        <taxon>Paralvinella</taxon>
    </lineage>
</organism>
<evidence type="ECO:0000313" key="8">
    <source>
        <dbReference type="EMBL" id="KAK2162567.1"/>
    </source>
</evidence>
<evidence type="ECO:0000256" key="2">
    <source>
        <dbReference type="ARBA" id="ARBA00022679"/>
    </source>
</evidence>
<accession>A0AAD9K0H8</accession>
<dbReference type="GO" id="GO:0004364">
    <property type="term" value="F:glutathione transferase activity"/>
    <property type="evidence" value="ECO:0007669"/>
    <property type="project" value="UniProtKB-UniRule"/>
</dbReference>
<dbReference type="EC" id="1.20.4.2" evidence="5"/>
<keyword evidence="2 5" id="KW-0808">Transferase</keyword>
<dbReference type="SUPFAM" id="SSF52833">
    <property type="entry name" value="Thioredoxin-like"/>
    <property type="match status" value="1"/>
</dbReference>
<evidence type="ECO:0000259" key="6">
    <source>
        <dbReference type="PROSITE" id="PS50404"/>
    </source>
</evidence>
<dbReference type="SFLD" id="SFLDG01152">
    <property type="entry name" value="Main.3:_Omega-_and_Tau-like"/>
    <property type="match status" value="1"/>
</dbReference>
<dbReference type="GO" id="GO:0045174">
    <property type="term" value="F:glutathione dehydrogenase (ascorbate) activity"/>
    <property type="evidence" value="ECO:0007669"/>
    <property type="project" value="UniProtKB-UniRule"/>
</dbReference>
<protein>
    <recommendedName>
        <fullName evidence="5">Glutathione S-transferase omega</fullName>
        <shortName evidence="5">GSTO</shortName>
        <ecNumber evidence="5">1.20.4.2</ecNumber>
        <ecNumber evidence="5">1.8.5.1</ecNumber>
        <ecNumber evidence="5">2.5.1.18</ecNumber>
    </recommendedName>
    <alternativeName>
        <fullName evidence="5">Glutathione-dependent dehydroascorbate reductase</fullName>
    </alternativeName>
    <alternativeName>
        <fullName evidence="5">Monomethylarsonic acid reductase</fullName>
    </alternativeName>
</protein>
<evidence type="ECO:0000256" key="1">
    <source>
        <dbReference type="ARBA" id="ARBA00011067"/>
    </source>
</evidence>
<evidence type="ECO:0000256" key="3">
    <source>
        <dbReference type="ARBA" id="ARBA00023002"/>
    </source>
</evidence>
<dbReference type="GO" id="GO:0050610">
    <property type="term" value="F:methylarsonate reductase activity"/>
    <property type="evidence" value="ECO:0007669"/>
    <property type="project" value="UniProtKB-UniRule"/>
</dbReference>
<keyword evidence="3 5" id="KW-0560">Oxidoreductase</keyword>
<feature type="domain" description="GST C-terminal" evidence="7">
    <location>
        <begin position="86"/>
        <end position="211"/>
    </location>
</feature>
<dbReference type="InterPro" id="IPR045074">
    <property type="entry name" value="GST_C_Tau"/>
</dbReference>
<proteinExistence type="inferred from homology"/>
<dbReference type="Proteomes" id="UP001208570">
    <property type="component" value="Unassembled WGS sequence"/>
</dbReference>
<dbReference type="SUPFAM" id="SSF47616">
    <property type="entry name" value="GST C-terminal domain-like"/>
    <property type="match status" value="1"/>
</dbReference>
<comment type="function">
    <text evidence="5">Exhibits glutathione-dependent thiol transferase activity. Has high dehydroascorbate reductase activity and may contribute to the recycling of ascorbic acid. Participates in the biotransformation of inorganic arsenic and reduces monomethylarsonic acid (MMA).</text>
</comment>
<dbReference type="InterPro" id="IPR036282">
    <property type="entry name" value="Glutathione-S-Trfase_C_sf"/>
</dbReference>
<comment type="similarity">
    <text evidence="1 5">Belongs to the GST superfamily. Omega family.</text>
</comment>
<reference evidence="8" key="1">
    <citation type="journal article" date="2023" name="Mol. Biol. Evol.">
        <title>Third-Generation Sequencing Reveals the Adaptive Role of the Epigenome in Three Deep-Sea Polychaetes.</title>
        <authorList>
            <person name="Perez M."/>
            <person name="Aroh O."/>
            <person name="Sun Y."/>
            <person name="Lan Y."/>
            <person name="Juniper S.K."/>
            <person name="Young C.R."/>
            <person name="Angers B."/>
            <person name="Qian P.Y."/>
        </authorList>
    </citation>
    <scope>NUCLEOTIDE SEQUENCE</scope>
    <source>
        <strain evidence="8">P08H-3</strain>
    </source>
</reference>
<comment type="catalytic activity">
    <reaction evidence="5">
        <text>L-dehydroascorbate + 2 glutathione = glutathione disulfide + L-ascorbate</text>
        <dbReference type="Rhea" id="RHEA:24424"/>
        <dbReference type="ChEBI" id="CHEBI:38290"/>
        <dbReference type="ChEBI" id="CHEBI:57925"/>
        <dbReference type="ChEBI" id="CHEBI:58297"/>
        <dbReference type="ChEBI" id="CHEBI:58539"/>
        <dbReference type="EC" id="1.8.5.1"/>
    </reaction>
</comment>
<dbReference type="InterPro" id="IPR005442">
    <property type="entry name" value="GST_omega"/>
</dbReference>
<dbReference type="PROSITE" id="PS50404">
    <property type="entry name" value="GST_NTER"/>
    <property type="match status" value="1"/>
</dbReference>
<dbReference type="PROSITE" id="PS50405">
    <property type="entry name" value="GST_CTER"/>
    <property type="match status" value="1"/>
</dbReference>
<evidence type="ECO:0000256" key="4">
    <source>
        <dbReference type="ARBA" id="ARBA00047960"/>
    </source>
</evidence>
<dbReference type="Gene3D" id="3.40.30.10">
    <property type="entry name" value="Glutaredoxin"/>
    <property type="match status" value="1"/>
</dbReference>
<dbReference type="EC" id="2.5.1.18" evidence="5"/>
<dbReference type="PRINTS" id="PR01625">
    <property type="entry name" value="GSTRNSFRASEO"/>
</dbReference>
<dbReference type="InterPro" id="IPR050983">
    <property type="entry name" value="GST_Omega/HSP26"/>
</dbReference>
<feature type="domain" description="GST N-terminal" evidence="6">
    <location>
        <begin position="2"/>
        <end position="80"/>
    </location>
</feature>
<comment type="catalytic activity">
    <reaction evidence="4 5">
        <text>RX + glutathione = an S-substituted glutathione + a halide anion + H(+)</text>
        <dbReference type="Rhea" id="RHEA:16437"/>
        <dbReference type="ChEBI" id="CHEBI:15378"/>
        <dbReference type="ChEBI" id="CHEBI:16042"/>
        <dbReference type="ChEBI" id="CHEBI:17792"/>
        <dbReference type="ChEBI" id="CHEBI:57925"/>
        <dbReference type="ChEBI" id="CHEBI:90779"/>
        <dbReference type="EC" id="2.5.1.18"/>
    </reaction>
</comment>
<dbReference type="InterPro" id="IPR010987">
    <property type="entry name" value="Glutathione-S-Trfase_C-like"/>
</dbReference>
<dbReference type="AlphaFoldDB" id="A0AAD9K0H8"/>
<comment type="catalytic activity">
    <reaction evidence="5">
        <text>methylarsonate + 2 glutathione + H(+) = methylarsonous acid + glutathione disulfide + H2O</text>
        <dbReference type="Rhea" id="RHEA:15969"/>
        <dbReference type="ChEBI" id="CHEBI:15377"/>
        <dbReference type="ChEBI" id="CHEBI:15378"/>
        <dbReference type="ChEBI" id="CHEBI:17826"/>
        <dbReference type="ChEBI" id="CHEBI:33409"/>
        <dbReference type="ChEBI" id="CHEBI:57925"/>
        <dbReference type="ChEBI" id="CHEBI:58297"/>
        <dbReference type="EC" id="1.20.4.2"/>
    </reaction>
</comment>
<dbReference type="InterPro" id="IPR036249">
    <property type="entry name" value="Thioredoxin-like_sf"/>
</dbReference>
<keyword evidence="9" id="KW-1185">Reference proteome</keyword>
<dbReference type="SFLD" id="SFLDS00019">
    <property type="entry name" value="Glutathione_Transferase_(cytos"/>
    <property type="match status" value="1"/>
</dbReference>
<gene>
    <name evidence="8" type="ORF">LSH36_96g03046</name>
</gene>
<dbReference type="Pfam" id="PF13409">
    <property type="entry name" value="GST_N_2"/>
    <property type="match status" value="1"/>
</dbReference>
<dbReference type="PANTHER" id="PTHR43968:SF6">
    <property type="entry name" value="GLUTATHIONE S-TRANSFERASE OMEGA"/>
    <property type="match status" value="1"/>
</dbReference>